<dbReference type="SUPFAM" id="SSF57756">
    <property type="entry name" value="Retrovirus zinc finger-like domains"/>
    <property type="match status" value="6"/>
</dbReference>
<dbReference type="AlphaFoldDB" id="A0A8H4TTS8"/>
<dbReference type="Proteomes" id="UP000622797">
    <property type="component" value="Unassembled WGS sequence"/>
</dbReference>
<proteinExistence type="predicted"/>
<protein>
    <recommendedName>
        <fullName evidence="3">CCHC-type domain-containing protein</fullName>
    </recommendedName>
</protein>
<evidence type="ECO:0000256" key="2">
    <source>
        <dbReference type="SAM" id="MobiDB-lite"/>
    </source>
</evidence>
<feature type="domain" description="CCHC-type" evidence="3">
    <location>
        <begin position="81"/>
        <end position="97"/>
    </location>
</feature>
<dbReference type="OrthoDB" id="8026949at2759"/>
<name>A0A8H4TTS8_9HYPO</name>
<feature type="domain" description="CCHC-type" evidence="3">
    <location>
        <begin position="103"/>
        <end position="118"/>
    </location>
</feature>
<dbReference type="PANTHER" id="PTHR23002">
    <property type="entry name" value="ZINC FINGER CCHC DOMAIN CONTAINING PROTEIN"/>
    <property type="match status" value="1"/>
</dbReference>
<feature type="domain" description="CCHC-type" evidence="3">
    <location>
        <begin position="370"/>
        <end position="385"/>
    </location>
</feature>
<feature type="domain" description="CCHC-type" evidence="3">
    <location>
        <begin position="324"/>
        <end position="339"/>
    </location>
</feature>
<feature type="domain" description="CCHC-type" evidence="3">
    <location>
        <begin position="59"/>
        <end position="75"/>
    </location>
</feature>
<feature type="domain" description="CCHC-type" evidence="3">
    <location>
        <begin position="348"/>
        <end position="363"/>
    </location>
</feature>
<feature type="compositionally biased region" description="Low complexity" evidence="2">
    <location>
        <begin position="33"/>
        <end position="48"/>
    </location>
</feature>
<gene>
    <name evidence="4" type="ORF">FSARC_8037</name>
</gene>
<feature type="domain" description="CCHC-type" evidence="3">
    <location>
        <begin position="301"/>
        <end position="316"/>
    </location>
</feature>
<dbReference type="EMBL" id="JABEXW010000433">
    <property type="protein sequence ID" value="KAF4964011.1"/>
    <property type="molecule type" value="Genomic_DNA"/>
</dbReference>
<reference evidence="4" key="1">
    <citation type="journal article" date="2020" name="BMC Genomics">
        <title>Correction to: Identification and distribution of gene clusters required for synthesis of sphingolipid metabolism inhibitors in diverse species of the filamentous fungus Fusarium.</title>
        <authorList>
            <person name="Kim H.S."/>
            <person name="Lohmar J.M."/>
            <person name="Busman M."/>
            <person name="Brown D.W."/>
            <person name="Naumann T.A."/>
            <person name="Divon H.H."/>
            <person name="Lysoe E."/>
            <person name="Uhlig S."/>
            <person name="Proctor R.H."/>
        </authorList>
    </citation>
    <scope>NUCLEOTIDE SEQUENCE</scope>
    <source>
        <strain evidence="4">NRRL 20472</strain>
    </source>
</reference>
<reference evidence="4" key="2">
    <citation type="submission" date="2020-05" db="EMBL/GenBank/DDBJ databases">
        <authorList>
            <person name="Kim H.-S."/>
            <person name="Proctor R.H."/>
            <person name="Brown D.W."/>
        </authorList>
    </citation>
    <scope>NUCLEOTIDE SEQUENCE</scope>
    <source>
        <strain evidence="4">NRRL 20472</strain>
    </source>
</reference>
<accession>A0A8H4TTS8</accession>
<sequence>MSDWNNDQGGSSQWNTAGQEDWNDGAQATNGPANDTGFDGAGFDDNGGLENDQANGDDKCFGCGEPGHRRAECPNSDGNDKCFGCGETGHRRADCPNPQEMTCRFCKQEGHMIKDCPDKPPMVCENCGEEGHMRKNCEKPRKINRDHIADIDPDAAWSKIKQAVSERDVDDVKEAVQEYVKAVDGEITYRALQEALIDHNIGLWLIPTERSLIQVFTNMDLQGNMGKKFTVSYRFAEKADRPREIEGWPKDREDLLSRLEDAGEVVDRGIPLCHNCKELGHTSKFCPQEKMERTDAPKISCYNCGADGHRVRDCPEPRVDKSACKNCGKSGHKVADCEEPPNPANVECRKCNEVGHFAKDCPRGGGSRACRNCGQEGHIAKDCDQPRDMSTVTCRNCEAQGHFSRECPEPKDWSKVQCSNCQEFGHTKVRCKAPPAEDVDGGFDAGDNGGWDNSQANGGDDGHTNGNQTGAADDEWNGAAVGKAIEVGGW</sequence>
<dbReference type="InterPro" id="IPR036875">
    <property type="entry name" value="Znf_CCHC_sf"/>
</dbReference>
<feature type="region of interest" description="Disordered" evidence="2">
    <location>
        <begin position="440"/>
        <end position="490"/>
    </location>
</feature>
<keyword evidence="5" id="KW-1185">Reference proteome</keyword>
<evidence type="ECO:0000259" key="3">
    <source>
        <dbReference type="PROSITE" id="PS50158"/>
    </source>
</evidence>
<feature type="domain" description="CCHC-type" evidence="3">
    <location>
        <begin position="273"/>
        <end position="288"/>
    </location>
</feature>
<keyword evidence="1" id="KW-0863">Zinc-finger</keyword>
<dbReference type="InterPro" id="IPR001878">
    <property type="entry name" value="Znf_CCHC"/>
</dbReference>
<organism evidence="4 5">
    <name type="scientific">Fusarium sarcochroum</name>
    <dbReference type="NCBI Taxonomy" id="1208366"/>
    <lineage>
        <taxon>Eukaryota</taxon>
        <taxon>Fungi</taxon>
        <taxon>Dikarya</taxon>
        <taxon>Ascomycota</taxon>
        <taxon>Pezizomycotina</taxon>
        <taxon>Sordariomycetes</taxon>
        <taxon>Hypocreomycetidae</taxon>
        <taxon>Hypocreales</taxon>
        <taxon>Nectriaceae</taxon>
        <taxon>Fusarium</taxon>
        <taxon>Fusarium lateritium species complex</taxon>
    </lineage>
</organism>
<evidence type="ECO:0000313" key="5">
    <source>
        <dbReference type="Proteomes" id="UP000622797"/>
    </source>
</evidence>
<comment type="caution">
    <text evidence="4">The sequence shown here is derived from an EMBL/GenBank/DDBJ whole genome shotgun (WGS) entry which is preliminary data.</text>
</comment>
<dbReference type="GO" id="GO:0008270">
    <property type="term" value="F:zinc ion binding"/>
    <property type="evidence" value="ECO:0007669"/>
    <property type="project" value="UniProtKB-KW"/>
</dbReference>
<feature type="domain" description="CCHC-type" evidence="3">
    <location>
        <begin position="124"/>
        <end position="139"/>
    </location>
</feature>
<feature type="region of interest" description="Disordered" evidence="2">
    <location>
        <begin position="1"/>
        <end position="51"/>
    </location>
</feature>
<dbReference type="Gene3D" id="4.10.60.10">
    <property type="entry name" value="Zinc finger, CCHC-type"/>
    <property type="match status" value="6"/>
</dbReference>
<dbReference type="InterPro" id="IPR051714">
    <property type="entry name" value="Znf_CCHC_NABP"/>
</dbReference>
<feature type="domain" description="CCHC-type" evidence="3">
    <location>
        <begin position="394"/>
        <end position="409"/>
    </location>
</feature>
<keyword evidence="1" id="KW-0862">Zinc</keyword>
<evidence type="ECO:0000256" key="1">
    <source>
        <dbReference type="PROSITE-ProRule" id="PRU00047"/>
    </source>
</evidence>
<dbReference type="PROSITE" id="PS50158">
    <property type="entry name" value="ZF_CCHC"/>
    <property type="match status" value="10"/>
</dbReference>
<dbReference type="SMART" id="SM00343">
    <property type="entry name" value="ZnF_C2HC"/>
    <property type="match status" value="11"/>
</dbReference>
<feature type="compositionally biased region" description="Polar residues" evidence="2">
    <location>
        <begin position="1"/>
        <end position="18"/>
    </location>
</feature>
<keyword evidence="1" id="KW-0479">Metal-binding</keyword>
<evidence type="ECO:0000313" key="4">
    <source>
        <dbReference type="EMBL" id="KAF4964011.1"/>
    </source>
</evidence>
<dbReference type="Pfam" id="PF00098">
    <property type="entry name" value="zf-CCHC"/>
    <property type="match status" value="10"/>
</dbReference>
<dbReference type="GO" id="GO:0003676">
    <property type="term" value="F:nucleic acid binding"/>
    <property type="evidence" value="ECO:0007669"/>
    <property type="project" value="InterPro"/>
</dbReference>